<protein>
    <submittedName>
        <fullName evidence="1">Uncharacterized protein</fullName>
    </submittedName>
</protein>
<evidence type="ECO:0000313" key="2">
    <source>
        <dbReference type="Proteomes" id="UP001153404"/>
    </source>
</evidence>
<reference evidence="1" key="1">
    <citation type="submission" date="2022-10" db="EMBL/GenBank/DDBJ databases">
        <title>Comparative genomic analysis of Cohnella hashimotonis sp. nov., isolated from the International Space Station.</title>
        <authorList>
            <person name="Simpson A."/>
            <person name="Venkateswaran K."/>
        </authorList>
    </citation>
    <scope>NUCLEOTIDE SEQUENCE</scope>
    <source>
        <strain evidence="1">DSM 28161</strain>
    </source>
</reference>
<dbReference type="RefSeq" id="WP_277528674.1">
    <property type="nucleotide sequence ID" value="NZ_JAPDIA010000001.1"/>
</dbReference>
<organism evidence="1 2">
    <name type="scientific">Cohnella rhizosphaerae</name>
    <dbReference type="NCBI Taxonomy" id="1457232"/>
    <lineage>
        <taxon>Bacteria</taxon>
        <taxon>Bacillati</taxon>
        <taxon>Bacillota</taxon>
        <taxon>Bacilli</taxon>
        <taxon>Bacillales</taxon>
        <taxon>Paenibacillaceae</taxon>
        <taxon>Cohnella</taxon>
    </lineage>
</organism>
<name>A0A9X4QRI7_9BACL</name>
<evidence type="ECO:0000313" key="1">
    <source>
        <dbReference type="EMBL" id="MDG0808288.1"/>
    </source>
</evidence>
<comment type="caution">
    <text evidence="1">The sequence shown here is derived from an EMBL/GenBank/DDBJ whole genome shotgun (WGS) entry which is preliminary data.</text>
</comment>
<dbReference type="AlphaFoldDB" id="A0A9X4QRI7"/>
<sequence>MSGRRVRGRAAGAGGPIYVEIDIASGMEALWRHTQQAEAS</sequence>
<accession>A0A9X4QRI7</accession>
<dbReference type="EMBL" id="JAPDIA010000001">
    <property type="protein sequence ID" value="MDG0808288.1"/>
    <property type="molecule type" value="Genomic_DNA"/>
</dbReference>
<keyword evidence="2" id="KW-1185">Reference proteome</keyword>
<gene>
    <name evidence="1" type="ORF">OMP40_01795</name>
</gene>
<dbReference type="Proteomes" id="UP001153404">
    <property type="component" value="Unassembled WGS sequence"/>
</dbReference>
<proteinExistence type="predicted"/>